<protein>
    <submittedName>
        <fullName evidence="10">Translocation protein TolB</fullName>
    </submittedName>
</protein>
<feature type="repeat" description="WD" evidence="6">
    <location>
        <begin position="302"/>
        <end position="343"/>
    </location>
</feature>
<keyword evidence="2 7" id="KW-0349">Heme</keyword>
<evidence type="ECO:0000256" key="5">
    <source>
        <dbReference type="ARBA" id="ARBA00023004"/>
    </source>
</evidence>
<dbReference type="PROSITE" id="PS50294">
    <property type="entry name" value="WD_REPEATS_REGION"/>
    <property type="match status" value="2"/>
</dbReference>
<evidence type="ECO:0000256" key="4">
    <source>
        <dbReference type="ARBA" id="ARBA00022737"/>
    </source>
</evidence>
<dbReference type="PANTHER" id="PTHR19879:SF9">
    <property type="entry name" value="TRANSCRIPTION INITIATION FACTOR TFIID SUBUNIT 5"/>
    <property type="match status" value="1"/>
</dbReference>
<sequence>MSSLLVIPNMNLRPALLLLLLLCGLPISSVSAKQAVAFSTEIVPLLEKHCVACHSVDEPEGGLVLASYAGLMGGGDSGPAITPGTAQSSRILLMIKGTLAPKMPPEEDGFNEEELAILTEWIEQGAIGPKDGVKESASPAMQFPKIVTDAEAIQPATAVSVAPSGKLLAVARFGSVTLQTDSGEILNRWEDFPGKINSLRFSKDGKTLVVASGLTGKYGLAVLIELGDLSKQEEALAASKAEPSDDSATDHSSHSSKRLFQGHRDTLYAAELSPDGQRLATAGYDQQILLWDVATGELVNRLEGHNGAILGLAFSPDGKVLVSGSADETVKVWNVETGERFDTLNQPEGEVLAVTFTEDGKYILACSADHRFRAWKLTSIDKPRTNPLITTRYIDDASLNGIAIIPGGKGVIVVSESGNAKIVRIADWNVAATLQPFGATTSDVAVAMDGKEAFLTLFDGTLVRREIPSLAQPDPPTSEAPKHDSIFLDLAAPTVVAENPKPSALATPPLLPRNVIVHGNIDTPKQVDRFRWAAKAGEVWAVDCDAVADSKDTTTAGGLLDPTIQIENSEGKIVTRVRLQAVRESYFTFRGKSSTQSNDFRMFGWDGMHLDDYLYSNGEVTRLWMHPRGPDSGFDVYPGEGDRWTYFETSHVTHALGEPAYIVKPLATDEAPLANGLPVFEIGYQNDDDPMRREGKNSRLIFRAPSDGLFTVAISDRRLEGGADYRYELRIRPARPSFSASVTEIKQPLLRGAGREFTVRVERYDGFDGAVVFDCDDLPAGVHSTFPVTVEPGQKSANGILWLDEADIKLPPELKPTVFATGWGTGVQLERVAGSLGSLTSADSARIIPKISLNQTVSASGQASEFSELTIAPGETVSAIVEVERAKDFDAEVSFGKEKAGRNATHGVYVDNIGLNGLLLLKGMEQRKFFITADPISKPGMRLFYLKAELDGGITSLPIKLHVQPR</sequence>
<dbReference type="InterPro" id="IPR036909">
    <property type="entry name" value="Cyt_c-like_dom_sf"/>
</dbReference>
<dbReference type="SUPFAM" id="SSF46626">
    <property type="entry name" value="Cytochrome c"/>
    <property type="match status" value="1"/>
</dbReference>
<accession>A0A517MBH1</accession>
<organism evidence="10 11">
    <name type="scientific">Roseimaritima multifibrata</name>
    <dbReference type="NCBI Taxonomy" id="1930274"/>
    <lineage>
        <taxon>Bacteria</taxon>
        <taxon>Pseudomonadati</taxon>
        <taxon>Planctomycetota</taxon>
        <taxon>Planctomycetia</taxon>
        <taxon>Pirellulales</taxon>
        <taxon>Pirellulaceae</taxon>
        <taxon>Roseimaritima</taxon>
    </lineage>
</organism>
<evidence type="ECO:0000313" key="11">
    <source>
        <dbReference type="Proteomes" id="UP000320672"/>
    </source>
</evidence>
<keyword evidence="4" id="KW-0677">Repeat</keyword>
<dbReference type="Pfam" id="PF00400">
    <property type="entry name" value="WD40"/>
    <property type="match status" value="3"/>
</dbReference>
<keyword evidence="1 6" id="KW-0853">WD repeat</keyword>
<dbReference type="Proteomes" id="UP000320672">
    <property type="component" value="Chromosome"/>
</dbReference>
<dbReference type="Pfam" id="PF07635">
    <property type="entry name" value="PSCyt1"/>
    <property type="match status" value="1"/>
</dbReference>
<gene>
    <name evidence="10" type="ORF">FF011L_09380</name>
</gene>
<dbReference type="PANTHER" id="PTHR19879">
    <property type="entry name" value="TRANSCRIPTION INITIATION FACTOR TFIID"/>
    <property type="match status" value="1"/>
</dbReference>
<evidence type="ECO:0000256" key="2">
    <source>
        <dbReference type="ARBA" id="ARBA00022617"/>
    </source>
</evidence>
<evidence type="ECO:0000256" key="1">
    <source>
        <dbReference type="ARBA" id="ARBA00022574"/>
    </source>
</evidence>
<keyword evidence="3 7" id="KW-0479">Metal-binding</keyword>
<dbReference type="PROSITE" id="PS50082">
    <property type="entry name" value="WD_REPEATS_2"/>
    <property type="match status" value="3"/>
</dbReference>
<dbReference type="GO" id="GO:0009055">
    <property type="term" value="F:electron transfer activity"/>
    <property type="evidence" value="ECO:0007669"/>
    <property type="project" value="InterPro"/>
</dbReference>
<feature type="repeat" description="WD" evidence="6">
    <location>
        <begin position="344"/>
        <end position="385"/>
    </location>
</feature>
<dbReference type="KEGG" id="rml:FF011L_09380"/>
<dbReference type="GO" id="GO:0046872">
    <property type="term" value="F:metal ion binding"/>
    <property type="evidence" value="ECO:0007669"/>
    <property type="project" value="UniProtKB-KW"/>
</dbReference>
<evidence type="ECO:0000256" key="3">
    <source>
        <dbReference type="ARBA" id="ARBA00022723"/>
    </source>
</evidence>
<dbReference type="PROSITE" id="PS00678">
    <property type="entry name" value="WD_REPEATS_1"/>
    <property type="match status" value="2"/>
</dbReference>
<dbReference type="PROSITE" id="PS51007">
    <property type="entry name" value="CYTC"/>
    <property type="match status" value="1"/>
</dbReference>
<dbReference type="AlphaFoldDB" id="A0A517MBH1"/>
<dbReference type="SMART" id="SM00320">
    <property type="entry name" value="WD40"/>
    <property type="match status" value="5"/>
</dbReference>
<dbReference type="EMBL" id="CP036262">
    <property type="protein sequence ID" value="QDS92201.1"/>
    <property type="molecule type" value="Genomic_DNA"/>
</dbReference>
<keyword evidence="5 7" id="KW-0408">Iron</keyword>
<evidence type="ECO:0000259" key="9">
    <source>
        <dbReference type="PROSITE" id="PS51007"/>
    </source>
</evidence>
<dbReference type="InterPro" id="IPR001680">
    <property type="entry name" value="WD40_rpt"/>
</dbReference>
<evidence type="ECO:0000256" key="7">
    <source>
        <dbReference type="PROSITE-ProRule" id="PRU00433"/>
    </source>
</evidence>
<name>A0A517MBH1_9BACT</name>
<feature type="region of interest" description="Disordered" evidence="8">
    <location>
        <begin position="235"/>
        <end position="258"/>
    </location>
</feature>
<dbReference type="Gene3D" id="2.130.10.10">
    <property type="entry name" value="YVTN repeat-like/Quinoprotein amine dehydrogenase"/>
    <property type="match status" value="2"/>
</dbReference>
<evidence type="ECO:0000256" key="8">
    <source>
        <dbReference type="SAM" id="MobiDB-lite"/>
    </source>
</evidence>
<reference evidence="10 11" key="1">
    <citation type="submission" date="2019-02" db="EMBL/GenBank/DDBJ databases">
        <title>Deep-cultivation of Planctomycetes and their phenomic and genomic characterization uncovers novel biology.</title>
        <authorList>
            <person name="Wiegand S."/>
            <person name="Jogler M."/>
            <person name="Boedeker C."/>
            <person name="Pinto D."/>
            <person name="Vollmers J."/>
            <person name="Rivas-Marin E."/>
            <person name="Kohn T."/>
            <person name="Peeters S.H."/>
            <person name="Heuer A."/>
            <person name="Rast P."/>
            <person name="Oberbeckmann S."/>
            <person name="Bunk B."/>
            <person name="Jeske O."/>
            <person name="Meyerdierks A."/>
            <person name="Storesund J.E."/>
            <person name="Kallscheuer N."/>
            <person name="Luecker S."/>
            <person name="Lage O.M."/>
            <person name="Pohl T."/>
            <person name="Merkel B.J."/>
            <person name="Hornburger P."/>
            <person name="Mueller R.-W."/>
            <person name="Bruemmer F."/>
            <person name="Labrenz M."/>
            <person name="Spormann A.M."/>
            <person name="Op den Camp H."/>
            <person name="Overmann J."/>
            <person name="Amann R."/>
            <person name="Jetten M.S.M."/>
            <person name="Mascher T."/>
            <person name="Medema M.H."/>
            <person name="Devos D.P."/>
            <person name="Kaster A.-K."/>
            <person name="Ovreas L."/>
            <person name="Rohde M."/>
            <person name="Galperin M.Y."/>
            <person name="Jogler C."/>
        </authorList>
    </citation>
    <scope>NUCLEOTIDE SEQUENCE [LARGE SCALE GENOMIC DNA]</scope>
    <source>
        <strain evidence="10 11">FF011L</strain>
    </source>
</reference>
<evidence type="ECO:0000256" key="6">
    <source>
        <dbReference type="PROSITE-ProRule" id="PRU00221"/>
    </source>
</evidence>
<feature type="repeat" description="WD" evidence="6">
    <location>
        <begin position="260"/>
        <end position="301"/>
    </location>
</feature>
<dbReference type="InterPro" id="IPR011429">
    <property type="entry name" value="Cyt_c_Planctomycete-type"/>
</dbReference>
<evidence type="ECO:0000313" key="10">
    <source>
        <dbReference type="EMBL" id="QDS92201.1"/>
    </source>
</evidence>
<dbReference type="InterPro" id="IPR019775">
    <property type="entry name" value="WD40_repeat_CS"/>
</dbReference>
<dbReference type="SUPFAM" id="SSF50998">
    <property type="entry name" value="Quinoprotein alcohol dehydrogenase-like"/>
    <property type="match status" value="1"/>
</dbReference>
<proteinExistence type="predicted"/>
<dbReference type="GO" id="GO:0020037">
    <property type="term" value="F:heme binding"/>
    <property type="evidence" value="ECO:0007669"/>
    <property type="project" value="InterPro"/>
</dbReference>
<feature type="domain" description="Cytochrome c" evidence="9">
    <location>
        <begin position="34"/>
        <end position="126"/>
    </location>
</feature>
<dbReference type="InterPro" id="IPR011047">
    <property type="entry name" value="Quinoprotein_ADH-like_sf"/>
</dbReference>
<keyword evidence="11" id="KW-1185">Reference proteome</keyword>
<dbReference type="InterPro" id="IPR015943">
    <property type="entry name" value="WD40/YVTN_repeat-like_dom_sf"/>
</dbReference>
<dbReference type="InterPro" id="IPR009056">
    <property type="entry name" value="Cyt_c-like_dom"/>
</dbReference>